<evidence type="ECO:0000256" key="13">
    <source>
        <dbReference type="ARBA" id="ARBA00023224"/>
    </source>
</evidence>
<dbReference type="InterPro" id="IPR000276">
    <property type="entry name" value="GPCR_Rhodpsn"/>
</dbReference>
<dbReference type="PROSITE" id="PS50262">
    <property type="entry name" value="G_PROTEIN_RECEP_F1_2"/>
    <property type="match status" value="1"/>
</dbReference>
<evidence type="ECO:0000256" key="10">
    <source>
        <dbReference type="ARBA" id="ARBA00023157"/>
    </source>
</evidence>
<protein>
    <submittedName>
        <fullName evidence="20">G-protein coupled receptor 161-like</fullName>
    </submittedName>
</protein>
<evidence type="ECO:0000256" key="12">
    <source>
        <dbReference type="ARBA" id="ARBA00023180"/>
    </source>
</evidence>
<dbReference type="GeneID" id="106179735"/>
<evidence type="ECO:0000256" key="14">
    <source>
        <dbReference type="ARBA" id="ARBA00023273"/>
    </source>
</evidence>
<evidence type="ECO:0000256" key="15">
    <source>
        <dbReference type="RuleBase" id="RU000688"/>
    </source>
</evidence>
<dbReference type="Proteomes" id="UP000085678">
    <property type="component" value="Unplaced"/>
</dbReference>
<keyword evidence="13 15" id="KW-0807">Transducer</keyword>
<feature type="transmembrane region" description="Helical" evidence="17">
    <location>
        <begin position="318"/>
        <end position="341"/>
    </location>
</feature>
<comment type="subcellular location">
    <subcellularLocation>
        <location evidence="2">Cell membrane</location>
        <topology evidence="2">Multi-pass membrane protein</topology>
    </subcellularLocation>
    <subcellularLocation>
        <location evidence="1">Cell projection</location>
        <location evidence="1">Cilium membrane</location>
    </subcellularLocation>
</comment>
<dbReference type="PROSITE" id="PS00237">
    <property type="entry name" value="G_PROTEIN_RECEP_F1_1"/>
    <property type="match status" value="1"/>
</dbReference>
<dbReference type="CDD" id="cd00637">
    <property type="entry name" value="7tm_classA_rhodopsin-like"/>
    <property type="match status" value="1"/>
</dbReference>
<dbReference type="STRING" id="7574.A0A1S3K8F2"/>
<dbReference type="GO" id="GO:0005768">
    <property type="term" value="C:endosome"/>
    <property type="evidence" value="ECO:0007669"/>
    <property type="project" value="TreeGrafter"/>
</dbReference>
<dbReference type="GO" id="GO:0060170">
    <property type="term" value="C:ciliary membrane"/>
    <property type="evidence" value="ECO:0007669"/>
    <property type="project" value="UniProtKB-SubCell"/>
</dbReference>
<evidence type="ECO:0000256" key="5">
    <source>
        <dbReference type="ARBA" id="ARBA00022692"/>
    </source>
</evidence>
<dbReference type="InterPro" id="IPR017452">
    <property type="entry name" value="GPCR_Rhodpsn_7TM"/>
</dbReference>
<feature type="transmembrane region" description="Helical" evidence="17">
    <location>
        <begin position="140"/>
        <end position="160"/>
    </location>
</feature>
<feature type="transmembrane region" description="Helical" evidence="17">
    <location>
        <begin position="187"/>
        <end position="215"/>
    </location>
</feature>
<keyword evidence="3" id="KW-0217">Developmental protein</keyword>
<dbReference type="InParanoid" id="A0A1S3K8F2"/>
<evidence type="ECO:0000256" key="16">
    <source>
        <dbReference type="SAM" id="MobiDB-lite"/>
    </source>
</evidence>
<evidence type="ECO:0000256" key="9">
    <source>
        <dbReference type="ARBA" id="ARBA00023136"/>
    </source>
</evidence>
<feature type="transmembrane region" description="Helical" evidence="17">
    <location>
        <begin position="101"/>
        <end position="119"/>
    </location>
</feature>
<evidence type="ECO:0000256" key="7">
    <source>
        <dbReference type="ARBA" id="ARBA00023040"/>
    </source>
</evidence>
<dbReference type="PANTHER" id="PTHR22752:SF10">
    <property type="entry name" value="G-PROTEIN COUPLED RECEPTOR 161"/>
    <property type="match status" value="1"/>
</dbReference>
<feature type="transmembrane region" description="Helical" evidence="17">
    <location>
        <begin position="284"/>
        <end position="306"/>
    </location>
</feature>
<proteinExistence type="inferred from homology"/>
<keyword evidence="11 15" id="KW-0675">Receptor</keyword>
<dbReference type="GO" id="GO:0004930">
    <property type="term" value="F:G protein-coupled receptor activity"/>
    <property type="evidence" value="ECO:0007669"/>
    <property type="project" value="UniProtKB-KW"/>
</dbReference>
<feature type="region of interest" description="Disordered" evidence="16">
    <location>
        <begin position="442"/>
        <end position="462"/>
    </location>
</feature>
<comment type="similarity">
    <text evidence="15">Belongs to the G-protein coupled receptor 1 family.</text>
</comment>
<evidence type="ECO:0000256" key="1">
    <source>
        <dbReference type="ARBA" id="ARBA00004309"/>
    </source>
</evidence>
<gene>
    <name evidence="20" type="primary">LOC106179735</name>
</gene>
<dbReference type="AlphaFoldDB" id="A0A1S3K8F2"/>
<evidence type="ECO:0000259" key="18">
    <source>
        <dbReference type="PROSITE" id="PS50262"/>
    </source>
</evidence>
<dbReference type="SUPFAM" id="SSF81321">
    <property type="entry name" value="Family A G protein-coupled receptor-like"/>
    <property type="match status" value="1"/>
</dbReference>
<evidence type="ECO:0000256" key="17">
    <source>
        <dbReference type="SAM" id="Phobius"/>
    </source>
</evidence>
<evidence type="ECO:0000256" key="11">
    <source>
        <dbReference type="ARBA" id="ARBA00023170"/>
    </source>
</evidence>
<keyword evidence="10" id="KW-1015">Disulfide bond</keyword>
<dbReference type="PANTHER" id="PTHR22752">
    <property type="entry name" value="G PROTEIN-COUPLED RECEPTOR"/>
    <property type="match status" value="1"/>
</dbReference>
<name>A0A1S3K8F2_LINAN</name>
<dbReference type="KEGG" id="lak:106179735"/>
<dbReference type="RefSeq" id="XP_013418915.1">
    <property type="nucleotide sequence ID" value="XM_013563461.1"/>
</dbReference>
<keyword evidence="19" id="KW-1185">Reference proteome</keyword>
<keyword evidence="5 15" id="KW-0812">Transmembrane</keyword>
<feature type="compositionally biased region" description="Polar residues" evidence="16">
    <location>
        <begin position="442"/>
        <end position="456"/>
    </location>
</feature>
<dbReference type="OrthoDB" id="10071887at2759"/>
<keyword evidence="7 15" id="KW-0297">G-protein coupled receptor</keyword>
<keyword evidence="8" id="KW-0969">Cilium</keyword>
<dbReference type="Gene3D" id="1.20.1070.10">
    <property type="entry name" value="Rhodopsin 7-helix transmembrane proteins"/>
    <property type="match status" value="1"/>
</dbReference>
<keyword evidence="14" id="KW-0966">Cell projection</keyword>
<feature type="transmembrane region" description="Helical" evidence="17">
    <location>
        <begin position="61"/>
        <end position="81"/>
    </location>
</feature>
<dbReference type="Pfam" id="PF00001">
    <property type="entry name" value="7tm_1"/>
    <property type="match status" value="1"/>
</dbReference>
<evidence type="ECO:0000256" key="4">
    <source>
        <dbReference type="ARBA" id="ARBA00022475"/>
    </source>
</evidence>
<feature type="domain" description="G-protein coupled receptors family 1 profile" evidence="18">
    <location>
        <begin position="40"/>
        <end position="338"/>
    </location>
</feature>
<feature type="transmembrane region" description="Helical" evidence="17">
    <location>
        <begin position="27"/>
        <end position="49"/>
    </location>
</feature>
<evidence type="ECO:0000256" key="6">
    <source>
        <dbReference type="ARBA" id="ARBA00022989"/>
    </source>
</evidence>
<sequence length="525" mass="57723">MSATNSSLSPMSNATETPSAEGKVAEIAILCVILLSALITNCLICTVFYKRPHLLTVSNSFLLNLACCDVGLAVLVMPFMIVSASEQGWAFGAEWCQAQGYITTVLFSTSTVNLLLVSLDRYYYIIAPLRYPFVFTQTRGNIMLVWSWLVGLIVAIPPLFNWGEYRFQREALSCTLSWTNTTPSLNYLIFFSSFSYILPLIGMIWCYCSIFNVALGHTRRSNRVHPVPQSSYVSPRQPPDVLVPTVDRAEISDGVFGDAESQETTSSEVVSEPSRYSQSRDCKAARTILLIAVAFLTCWVPYFIVAGLQVSGNTVDDVVVTTATLLAHCSSVLNIVIYGYLNKYLRIEMFRLLKQMRQNRSHDSTAVVNIESEENASTTFTTLSSLKLAYMPRGGTPRSKMKAKRDVPLNSDIHAIEELAEDSKSSTRCLQIRVQCSASAENTASQPLGTGPNSSHGDTDLAVSPKPKCCVTWQDKTKNDVKTKGGLILTPHFYMDEESTANDGSYFDDVIAGNSSPAVSTGDLC</sequence>
<dbReference type="OMA" id="RTICVVI"/>
<dbReference type="PRINTS" id="PR00237">
    <property type="entry name" value="GPCRRHODOPSN"/>
</dbReference>
<keyword evidence="9 17" id="KW-0472">Membrane</keyword>
<evidence type="ECO:0000256" key="3">
    <source>
        <dbReference type="ARBA" id="ARBA00022473"/>
    </source>
</evidence>
<evidence type="ECO:0000313" key="20">
    <source>
        <dbReference type="RefSeq" id="XP_013418915.1"/>
    </source>
</evidence>
<reference evidence="20" key="1">
    <citation type="submission" date="2025-08" db="UniProtKB">
        <authorList>
            <consortium name="RefSeq"/>
        </authorList>
    </citation>
    <scope>IDENTIFICATION</scope>
    <source>
        <tissue evidence="20">Gonads</tissue>
    </source>
</reference>
<evidence type="ECO:0000313" key="19">
    <source>
        <dbReference type="Proteomes" id="UP000085678"/>
    </source>
</evidence>
<keyword evidence="4" id="KW-1003">Cell membrane</keyword>
<organism evidence="19 20">
    <name type="scientific">Lingula anatina</name>
    <name type="common">Brachiopod</name>
    <name type="synonym">Lingula unguis</name>
    <dbReference type="NCBI Taxonomy" id="7574"/>
    <lineage>
        <taxon>Eukaryota</taxon>
        <taxon>Metazoa</taxon>
        <taxon>Spiralia</taxon>
        <taxon>Lophotrochozoa</taxon>
        <taxon>Brachiopoda</taxon>
        <taxon>Linguliformea</taxon>
        <taxon>Lingulata</taxon>
        <taxon>Lingulida</taxon>
        <taxon>Linguloidea</taxon>
        <taxon>Lingulidae</taxon>
        <taxon>Lingula</taxon>
    </lineage>
</organism>
<keyword evidence="6 17" id="KW-1133">Transmembrane helix</keyword>
<accession>A0A1S3K8F2</accession>
<evidence type="ECO:0000256" key="2">
    <source>
        <dbReference type="ARBA" id="ARBA00004651"/>
    </source>
</evidence>
<keyword evidence="12" id="KW-0325">Glycoprotein</keyword>
<evidence type="ECO:0000256" key="8">
    <source>
        <dbReference type="ARBA" id="ARBA00023069"/>
    </source>
</evidence>